<dbReference type="STRING" id="67003.A0A1X0P3L1"/>
<dbReference type="SMART" id="SM00184">
    <property type="entry name" value="RING"/>
    <property type="match status" value="2"/>
</dbReference>
<name>A0A1X0P3L1_9TRYP</name>
<dbReference type="RefSeq" id="XP_028885531.1">
    <property type="nucleotide sequence ID" value="XM_029023507.1"/>
</dbReference>
<dbReference type="Pfam" id="PF13920">
    <property type="entry name" value="zf-C3HC4_3"/>
    <property type="match status" value="2"/>
</dbReference>
<dbReference type="InterPro" id="IPR013083">
    <property type="entry name" value="Znf_RING/FYVE/PHD"/>
</dbReference>
<dbReference type="AlphaFoldDB" id="A0A1X0P3L1"/>
<feature type="domain" description="RING-type" evidence="3">
    <location>
        <begin position="264"/>
        <end position="299"/>
    </location>
</feature>
<gene>
    <name evidence="4" type="ORF">TM35_000064700</name>
</gene>
<dbReference type="EMBL" id="NBCO01000006">
    <property type="protein sequence ID" value="ORC91465.1"/>
    <property type="molecule type" value="Genomic_DNA"/>
</dbReference>
<feature type="domain" description="RING-type" evidence="3">
    <location>
        <begin position="115"/>
        <end position="150"/>
    </location>
</feature>
<evidence type="ECO:0000259" key="3">
    <source>
        <dbReference type="PROSITE" id="PS50089"/>
    </source>
</evidence>
<keyword evidence="1" id="KW-0863">Zinc-finger</keyword>
<organism evidence="4 5">
    <name type="scientific">Trypanosoma theileri</name>
    <dbReference type="NCBI Taxonomy" id="67003"/>
    <lineage>
        <taxon>Eukaryota</taxon>
        <taxon>Discoba</taxon>
        <taxon>Euglenozoa</taxon>
        <taxon>Kinetoplastea</taxon>
        <taxon>Metakinetoplastina</taxon>
        <taxon>Trypanosomatida</taxon>
        <taxon>Trypanosomatidae</taxon>
        <taxon>Trypanosoma</taxon>
    </lineage>
</organism>
<dbReference type="InterPro" id="IPR001841">
    <property type="entry name" value="Znf_RING"/>
</dbReference>
<feature type="region of interest" description="Disordered" evidence="2">
    <location>
        <begin position="224"/>
        <end position="248"/>
    </location>
</feature>
<reference evidence="4 5" key="1">
    <citation type="submission" date="2017-03" db="EMBL/GenBank/DDBJ databases">
        <title>An alternative strategy for trypanosome survival in the mammalian bloodstream revealed through genome and transcriptome analysis of the ubiquitous bovine parasite Trypanosoma (Megatrypanum) theileri.</title>
        <authorList>
            <person name="Kelly S."/>
            <person name="Ivens A."/>
            <person name="Mott A."/>
            <person name="O'Neill E."/>
            <person name="Emms D."/>
            <person name="Macleod O."/>
            <person name="Voorheis P."/>
            <person name="Matthews J."/>
            <person name="Matthews K."/>
            <person name="Carrington M."/>
        </authorList>
    </citation>
    <scope>NUCLEOTIDE SEQUENCE [LARGE SCALE GENOMIC DNA]</scope>
    <source>
        <strain evidence="4">Edinburgh</strain>
    </source>
</reference>
<dbReference type="GeneID" id="39983287"/>
<dbReference type="Proteomes" id="UP000192257">
    <property type="component" value="Unassembled WGS sequence"/>
</dbReference>
<accession>A0A1X0P3L1</accession>
<evidence type="ECO:0000256" key="1">
    <source>
        <dbReference type="PROSITE-ProRule" id="PRU00175"/>
    </source>
</evidence>
<dbReference type="OrthoDB" id="10251804at2759"/>
<sequence length="311" mass="34251">MGNSLHGFCHRYSCCCCCCLWCCDQLDETGSDGRFLERRRRREWSPRPMDLRASTSIRQSFPTTCNICGIVLDPVLLDGHRETCRVQHRQQMQRQAHPLIPNSQRGSLESDSELCLVCLDAPRMYAFLPCGHVSCCAECAKPLDCCPLCREPRKALCLVAKDTILQQFRCPHCMCIIAPTLYDGHREVCALRTREARALPSPDKETGTLPTACVATSPVVGDSTPVSGQATGASSLSDSLKNPTNSTSNNNALVVRTTGILRECLECHGTESPLVFLLPCGHRVLCRDCAIKRVTCPLCLRDVESVGASFT</sequence>
<dbReference type="GO" id="GO:0008270">
    <property type="term" value="F:zinc ion binding"/>
    <property type="evidence" value="ECO:0007669"/>
    <property type="project" value="UniProtKB-KW"/>
</dbReference>
<proteinExistence type="predicted"/>
<protein>
    <recommendedName>
        <fullName evidence="3">RING-type domain-containing protein</fullName>
    </recommendedName>
</protein>
<keyword evidence="5" id="KW-1185">Reference proteome</keyword>
<evidence type="ECO:0000313" key="4">
    <source>
        <dbReference type="EMBL" id="ORC91465.1"/>
    </source>
</evidence>
<dbReference type="Gene3D" id="3.30.40.10">
    <property type="entry name" value="Zinc/RING finger domain, C3HC4 (zinc finger)"/>
    <property type="match status" value="2"/>
</dbReference>
<dbReference type="VEuPathDB" id="TriTrypDB:TM35_000064700"/>
<keyword evidence="1" id="KW-0862">Zinc</keyword>
<evidence type="ECO:0000256" key="2">
    <source>
        <dbReference type="SAM" id="MobiDB-lite"/>
    </source>
</evidence>
<comment type="caution">
    <text evidence="4">The sequence shown here is derived from an EMBL/GenBank/DDBJ whole genome shotgun (WGS) entry which is preliminary data.</text>
</comment>
<dbReference type="PROSITE" id="PS50089">
    <property type="entry name" value="ZF_RING_2"/>
    <property type="match status" value="2"/>
</dbReference>
<evidence type="ECO:0000313" key="5">
    <source>
        <dbReference type="Proteomes" id="UP000192257"/>
    </source>
</evidence>
<keyword evidence="1" id="KW-0479">Metal-binding</keyword>